<dbReference type="GO" id="GO:0034605">
    <property type="term" value="P:cellular response to heat"/>
    <property type="evidence" value="ECO:0007669"/>
    <property type="project" value="TreeGrafter"/>
</dbReference>
<dbReference type="EMBL" id="PPHD01106494">
    <property type="protein sequence ID" value="POI19221.1"/>
    <property type="molecule type" value="Genomic_DNA"/>
</dbReference>
<dbReference type="PANTHER" id="PTHR11638">
    <property type="entry name" value="ATP-DEPENDENT CLP PROTEASE"/>
    <property type="match status" value="1"/>
</dbReference>
<dbReference type="GO" id="GO:0016887">
    <property type="term" value="F:ATP hydrolysis activity"/>
    <property type="evidence" value="ECO:0007669"/>
    <property type="project" value="InterPro"/>
</dbReference>
<keyword evidence="1" id="KW-0547">Nucleotide-binding</keyword>
<organism evidence="4 5">
    <name type="scientific">Bambusicola thoracicus</name>
    <name type="common">Chinese bamboo-partridge</name>
    <name type="synonym">Perdix thoracica</name>
    <dbReference type="NCBI Taxonomy" id="9083"/>
    <lineage>
        <taxon>Eukaryota</taxon>
        <taxon>Metazoa</taxon>
        <taxon>Chordata</taxon>
        <taxon>Craniata</taxon>
        <taxon>Vertebrata</taxon>
        <taxon>Euteleostomi</taxon>
        <taxon>Archelosauria</taxon>
        <taxon>Archosauria</taxon>
        <taxon>Dinosauria</taxon>
        <taxon>Saurischia</taxon>
        <taxon>Theropoda</taxon>
        <taxon>Coelurosauria</taxon>
        <taxon>Aves</taxon>
        <taxon>Neognathae</taxon>
        <taxon>Galloanserae</taxon>
        <taxon>Galliformes</taxon>
        <taxon>Phasianidae</taxon>
        <taxon>Perdicinae</taxon>
        <taxon>Bambusicola</taxon>
    </lineage>
</organism>
<dbReference type="InterPro" id="IPR001270">
    <property type="entry name" value="ClpA/B"/>
</dbReference>
<evidence type="ECO:0000313" key="5">
    <source>
        <dbReference type="Proteomes" id="UP000237246"/>
    </source>
</evidence>
<evidence type="ECO:0000259" key="3">
    <source>
        <dbReference type="Pfam" id="PF07724"/>
    </source>
</evidence>
<accession>A0A2P4S530</accession>
<dbReference type="InterPro" id="IPR003959">
    <property type="entry name" value="ATPase_AAA_core"/>
</dbReference>
<keyword evidence="2" id="KW-0067">ATP-binding</keyword>
<evidence type="ECO:0000256" key="2">
    <source>
        <dbReference type="ARBA" id="ARBA00022840"/>
    </source>
</evidence>
<dbReference type="GO" id="GO:0005739">
    <property type="term" value="C:mitochondrion"/>
    <property type="evidence" value="ECO:0007669"/>
    <property type="project" value="TreeGrafter"/>
</dbReference>
<dbReference type="PANTHER" id="PTHR11638:SF93">
    <property type="entry name" value="MITOCHONDRIAL DISAGGREGASE"/>
    <property type="match status" value="1"/>
</dbReference>
<dbReference type="AlphaFoldDB" id="A0A2P4S530"/>
<sequence>VAKFIGSPPGYVGHEEGGQLTKKLRQCPNAVVLFDEVDKAHPDVLTIMLQLFDEFINQQNEYS</sequence>
<feature type="domain" description="ATPase AAA-type core" evidence="3">
    <location>
        <begin position="1"/>
        <end position="54"/>
    </location>
</feature>
<dbReference type="OrthoDB" id="47330at2759"/>
<proteinExistence type="predicted"/>
<dbReference type="PRINTS" id="PR00300">
    <property type="entry name" value="CLPPROTEASEA"/>
</dbReference>
<dbReference type="GO" id="GO:0005524">
    <property type="term" value="F:ATP binding"/>
    <property type="evidence" value="ECO:0007669"/>
    <property type="project" value="UniProtKB-KW"/>
</dbReference>
<dbReference type="SUPFAM" id="SSF52540">
    <property type="entry name" value="P-loop containing nucleoside triphosphate hydrolases"/>
    <property type="match status" value="1"/>
</dbReference>
<dbReference type="Pfam" id="PF07724">
    <property type="entry name" value="AAA_2"/>
    <property type="match status" value="1"/>
</dbReference>
<comment type="caution">
    <text evidence="4">The sequence shown here is derived from an EMBL/GenBank/DDBJ whole genome shotgun (WGS) entry which is preliminary data.</text>
</comment>
<dbReference type="InterPro" id="IPR027417">
    <property type="entry name" value="P-loop_NTPase"/>
</dbReference>
<reference evidence="4 5" key="1">
    <citation type="submission" date="2018-01" db="EMBL/GenBank/DDBJ databases">
        <title>Comparison of the Chinese Bamboo Partridge and Red Junglefowl genome sequences highlights the importance of demography in genome evolution.</title>
        <authorList>
            <person name="Tiley G.P."/>
            <person name="Kimball R.T."/>
            <person name="Braun E.L."/>
            <person name="Burleigh J.G."/>
        </authorList>
    </citation>
    <scope>NUCLEOTIDE SEQUENCE [LARGE SCALE GENOMIC DNA]</scope>
    <source>
        <strain evidence="4">RTK389</strain>
        <tissue evidence="4">Blood</tissue>
    </source>
</reference>
<protein>
    <recommendedName>
        <fullName evidence="3">ATPase AAA-type core domain-containing protein</fullName>
    </recommendedName>
</protein>
<dbReference type="Gene3D" id="3.40.50.300">
    <property type="entry name" value="P-loop containing nucleotide triphosphate hydrolases"/>
    <property type="match status" value="1"/>
</dbReference>
<evidence type="ECO:0000313" key="4">
    <source>
        <dbReference type="EMBL" id="POI19221.1"/>
    </source>
</evidence>
<dbReference type="InterPro" id="IPR050130">
    <property type="entry name" value="ClpA_ClpB"/>
</dbReference>
<keyword evidence="5" id="KW-1185">Reference proteome</keyword>
<dbReference type="Proteomes" id="UP000237246">
    <property type="component" value="Unassembled WGS sequence"/>
</dbReference>
<gene>
    <name evidence="4" type="ORF">CIB84_017034</name>
</gene>
<evidence type="ECO:0000256" key="1">
    <source>
        <dbReference type="ARBA" id="ARBA00022741"/>
    </source>
</evidence>
<name>A0A2P4S530_BAMTH</name>
<feature type="non-terminal residue" evidence="4">
    <location>
        <position position="1"/>
    </location>
</feature>